<keyword evidence="3" id="KW-0677">Repeat</keyword>
<dbReference type="Pfam" id="PF16622">
    <property type="entry name" value="zf-C2H2_11"/>
    <property type="match status" value="1"/>
</dbReference>
<organism evidence="13 14">
    <name type="scientific">Frankliniella fusca</name>
    <dbReference type="NCBI Taxonomy" id="407009"/>
    <lineage>
        <taxon>Eukaryota</taxon>
        <taxon>Metazoa</taxon>
        <taxon>Ecdysozoa</taxon>
        <taxon>Arthropoda</taxon>
        <taxon>Hexapoda</taxon>
        <taxon>Insecta</taxon>
        <taxon>Pterygota</taxon>
        <taxon>Neoptera</taxon>
        <taxon>Paraneoptera</taxon>
        <taxon>Thysanoptera</taxon>
        <taxon>Terebrantia</taxon>
        <taxon>Thripoidea</taxon>
        <taxon>Thripidae</taxon>
        <taxon>Frankliniella</taxon>
    </lineage>
</organism>
<evidence type="ECO:0000256" key="11">
    <source>
        <dbReference type="SAM" id="MobiDB-lite"/>
    </source>
</evidence>
<evidence type="ECO:0000313" key="14">
    <source>
        <dbReference type="Proteomes" id="UP001219518"/>
    </source>
</evidence>
<keyword evidence="2" id="KW-0479">Metal-binding</keyword>
<evidence type="ECO:0000256" key="2">
    <source>
        <dbReference type="ARBA" id="ARBA00022723"/>
    </source>
</evidence>
<feature type="domain" description="C2H2-type" evidence="12">
    <location>
        <begin position="33"/>
        <end position="60"/>
    </location>
</feature>
<keyword evidence="8" id="KW-0804">Transcription</keyword>
<feature type="domain" description="C2H2-type" evidence="12">
    <location>
        <begin position="125"/>
        <end position="152"/>
    </location>
</feature>
<comment type="subcellular location">
    <subcellularLocation>
        <location evidence="1">Nucleus</location>
    </subcellularLocation>
</comment>
<protein>
    <submittedName>
        <fullName evidence="13">Zinc finger protein CKR1</fullName>
    </submittedName>
</protein>
<dbReference type="PANTHER" id="PTHR24406">
    <property type="entry name" value="TRANSCRIPTIONAL REPRESSOR CTCFL-RELATED"/>
    <property type="match status" value="1"/>
</dbReference>
<dbReference type="AlphaFoldDB" id="A0AAE1H6J3"/>
<dbReference type="EMBL" id="JAHWGI010000440">
    <property type="protein sequence ID" value="KAK3915488.1"/>
    <property type="molecule type" value="Genomic_DNA"/>
</dbReference>
<evidence type="ECO:0000256" key="3">
    <source>
        <dbReference type="ARBA" id="ARBA00022737"/>
    </source>
</evidence>
<name>A0AAE1H6J3_9NEOP</name>
<evidence type="ECO:0000259" key="12">
    <source>
        <dbReference type="PROSITE" id="PS50157"/>
    </source>
</evidence>
<feature type="domain" description="C2H2-type" evidence="12">
    <location>
        <begin position="62"/>
        <end position="89"/>
    </location>
</feature>
<keyword evidence="14" id="KW-1185">Reference proteome</keyword>
<comment type="caution">
    <text evidence="13">The sequence shown here is derived from an EMBL/GenBank/DDBJ whole genome shotgun (WGS) entry which is preliminary data.</text>
</comment>
<dbReference type="PROSITE" id="PS50157">
    <property type="entry name" value="ZINC_FINGER_C2H2_2"/>
    <property type="match status" value="3"/>
</dbReference>
<dbReference type="SMART" id="SM00355">
    <property type="entry name" value="ZnF_C2H2"/>
    <property type="match status" value="4"/>
</dbReference>
<dbReference type="InterPro" id="IPR041697">
    <property type="entry name" value="Znf-C2H2_11"/>
</dbReference>
<evidence type="ECO:0000313" key="13">
    <source>
        <dbReference type="EMBL" id="KAK3915488.1"/>
    </source>
</evidence>
<keyword evidence="7" id="KW-0238">DNA-binding</keyword>
<keyword evidence="6" id="KW-0805">Transcription regulation</keyword>
<sequence>MICGDDSSIWAESRDDNTAGDSFLPSGRPGPSHRCLDCGKVYTWKETLSRHRRFECGKERQWQCPLCPARFKRKDHMLTHVNSHKVGRVWAKNLAVPRASSSWTQQWLQRTSSHPGAPAPGAPTHDCPHCGKQYKWKITLNRHLRLECGKEPQFPCPLCPMKFKRKDQMLSHVNSRRHQYKTDFMNPLRTNCDL</sequence>
<dbReference type="GO" id="GO:0008270">
    <property type="term" value="F:zinc ion binding"/>
    <property type="evidence" value="ECO:0007669"/>
    <property type="project" value="UniProtKB-KW"/>
</dbReference>
<evidence type="ECO:0000256" key="4">
    <source>
        <dbReference type="ARBA" id="ARBA00022771"/>
    </source>
</evidence>
<evidence type="ECO:0000256" key="1">
    <source>
        <dbReference type="ARBA" id="ARBA00004123"/>
    </source>
</evidence>
<keyword evidence="4 10" id="KW-0863">Zinc-finger</keyword>
<dbReference type="InterPro" id="IPR013087">
    <property type="entry name" value="Znf_C2H2_type"/>
</dbReference>
<proteinExistence type="predicted"/>
<dbReference type="InterPro" id="IPR036236">
    <property type="entry name" value="Znf_C2H2_sf"/>
</dbReference>
<dbReference type="GO" id="GO:0005634">
    <property type="term" value="C:nucleus"/>
    <property type="evidence" value="ECO:0007669"/>
    <property type="project" value="UniProtKB-SubCell"/>
</dbReference>
<evidence type="ECO:0000256" key="7">
    <source>
        <dbReference type="ARBA" id="ARBA00023125"/>
    </source>
</evidence>
<evidence type="ECO:0000256" key="6">
    <source>
        <dbReference type="ARBA" id="ARBA00023015"/>
    </source>
</evidence>
<reference evidence="13" key="2">
    <citation type="journal article" date="2023" name="BMC Genomics">
        <title>Pest status, molecular evolution, and epigenetic factors derived from the genome assembly of Frankliniella fusca, a thysanopteran phytovirus vector.</title>
        <authorList>
            <person name="Catto M.A."/>
            <person name="Labadie P.E."/>
            <person name="Jacobson A.L."/>
            <person name="Kennedy G.G."/>
            <person name="Srinivasan R."/>
            <person name="Hunt B.G."/>
        </authorList>
    </citation>
    <scope>NUCLEOTIDE SEQUENCE</scope>
    <source>
        <strain evidence="13">PL_HMW_Pooled</strain>
    </source>
</reference>
<reference evidence="13" key="1">
    <citation type="submission" date="2021-07" db="EMBL/GenBank/DDBJ databases">
        <authorList>
            <person name="Catto M.A."/>
            <person name="Jacobson A."/>
            <person name="Kennedy G."/>
            <person name="Labadie P."/>
            <person name="Hunt B.G."/>
            <person name="Srinivasan R."/>
        </authorList>
    </citation>
    <scope>NUCLEOTIDE SEQUENCE</scope>
    <source>
        <strain evidence="13">PL_HMW_Pooled</strain>
        <tissue evidence="13">Head</tissue>
    </source>
</reference>
<dbReference type="Gene3D" id="3.30.160.60">
    <property type="entry name" value="Classic Zinc Finger"/>
    <property type="match status" value="2"/>
</dbReference>
<dbReference type="InterPro" id="IPR050888">
    <property type="entry name" value="ZnF_C2H2-type_TF"/>
</dbReference>
<evidence type="ECO:0000256" key="9">
    <source>
        <dbReference type="ARBA" id="ARBA00023242"/>
    </source>
</evidence>
<feature type="region of interest" description="Disordered" evidence="11">
    <location>
        <begin position="12"/>
        <end position="31"/>
    </location>
</feature>
<dbReference type="SUPFAM" id="SSF57667">
    <property type="entry name" value="beta-beta-alpha zinc fingers"/>
    <property type="match status" value="2"/>
</dbReference>
<gene>
    <name evidence="13" type="ORF">KUF71_005795</name>
</gene>
<keyword evidence="9" id="KW-0539">Nucleus</keyword>
<evidence type="ECO:0000256" key="10">
    <source>
        <dbReference type="PROSITE-ProRule" id="PRU00042"/>
    </source>
</evidence>
<evidence type="ECO:0000256" key="8">
    <source>
        <dbReference type="ARBA" id="ARBA00023163"/>
    </source>
</evidence>
<accession>A0AAE1H6J3</accession>
<evidence type="ECO:0000256" key="5">
    <source>
        <dbReference type="ARBA" id="ARBA00022833"/>
    </source>
</evidence>
<dbReference type="GO" id="GO:0003677">
    <property type="term" value="F:DNA binding"/>
    <property type="evidence" value="ECO:0007669"/>
    <property type="project" value="UniProtKB-KW"/>
</dbReference>
<dbReference type="PROSITE" id="PS00028">
    <property type="entry name" value="ZINC_FINGER_C2H2_1"/>
    <property type="match status" value="2"/>
</dbReference>
<dbReference type="Pfam" id="PF12874">
    <property type="entry name" value="zf-met"/>
    <property type="match status" value="1"/>
</dbReference>
<dbReference type="Pfam" id="PF13894">
    <property type="entry name" value="zf-C2H2_4"/>
    <property type="match status" value="1"/>
</dbReference>
<keyword evidence="5" id="KW-0862">Zinc</keyword>
<dbReference type="Proteomes" id="UP001219518">
    <property type="component" value="Unassembled WGS sequence"/>
</dbReference>